<comment type="caution">
    <text evidence="2">The sequence shown here is derived from an EMBL/GenBank/DDBJ whole genome shotgun (WGS) entry which is preliminary data.</text>
</comment>
<evidence type="ECO:0000256" key="1">
    <source>
        <dbReference type="SAM" id="SignalP"/>
    </source>
</evidence>
<dbReference type="RefSeq" id="WP_063243058.1">
    <property type="nucleotide sequence ID" value="NZ_LUKF01000003.1"/>
</dbReference>
<gene>
    <name evidence="2" type="ORF">AZI85_15825</name>
</gene>
<protein>
    <submittedName>
        <fullName evidence="2">Uncharacterized protein</fullName>
    </submittedName>
</protein>
<reference evidence="2 3" key="1">
    <citation type="submission" date="2016-03" db="EMBL/GenBank/DDBJ databases">
        <authorList>
            <person name="Ploux O."/>
        </authorList>
    </citation>
    <scope>NUCLEOTIDE SEQUENCE [LARGE SCALE GENOMIC DNA]</scope>
    <source>
        <strain evidence="2 3">BER2</strain>
    </source>
</reference>
<proteinExistence type="predicted"/>
<feature type="signal peptide" evidence="1">
    <location>
        <begin position="1"/>
        <end position="21"/>
    </location>
</feature>
<dbReference type="EMBL" id="LUKF01000003">
    <property type="protein sequence ID" value="KYG70150.1"/>
    <property type="molecule type" value="Genomic_DNA"/>
</dbReference>
<evidence type="ECO:0000313" key="2">
    <source>
        <dbReference type="EMBL" id="KYG70150.1"/>
    </source>
</evidence>
<dbReference type="OrthoDB" id="5292189at2"/>
<dbReference type="AlphaFoldDB" id="A0A150WU69"/>
<evidence type="ECO:0000313" key="3">
    <source>
        <dbReference type="Proteomes" id="UP000075391"/>
    </source>
</evidence>
<keyword evidence="1" id="KW-0732">Signal</keyword>
<organism evidence="2 3">
    <name type="scientific">Bdellovibrio bacteriovorus</name>
    <dbReference type="NCBI Taxonomy" id="959"/>
    <lineage>
        <taxon>Bacteria</taxon>
        <taxon>Pseudomonadati</taxon>
        <taxon>Bdellovibrionota</taxon>
        <taxon>Bdellovibrionia</taxon>
        <taxon>Bdellovibrionales</taxon>
        <taxon>Pseudobdellovibrionaceae</taxon>
        <taxon>Bdellovibrio</taxon>
    </lineage>
</organism>
<accession>A0A150WU69</accession>
<feature type="chain" id="PRO_5007573792" evidence="1">
    <location>
        <begin position="22"/>
        <end position="206"/>
    </location>
</feature>
<name>A0A150WU69_BDEBC</name>
<dbReference type="Proteomes" id="UP000075391">
    <property type="component" value="Unassembled WGS sequence"/>
</dbReference>
<sequence>MKQLSVHLVALSLLISTSALASQDLKNVVRCHEALNDKSEGRSHKLGLETATPIVLPWGKHLYFITDSSSYVIDNKFAGKDAVFHLEDSKMPYVKMSFQANGDIGGISYAEVSKEEKQKAEAPKAKLDDATLTIFKKDLVRRMNSVTGEYQNKYDPQGTIDALLECRNVHYPELQKSLDKQLPFYEKLLKKSGTKKYQQKESSGKK</sequence>